<comment type="subcellular location">
    <subcellularLocation>
        <location evidence="1">Membrane</location>
    </subcellularLocation>
</comment>
<protein>
    <recommendedName>
        <fullName evidence="9">Ig-like domain-containing protein</fullName>
    </recommendedName>
</protein>
<reference evidence="10" key="1">
    <citation type="submission" date="2021-10" db="EMBL/GenBank/DDBJ databases">
        <title>Tropical sea cucumber genome reveals ecological adaptation and Cuvierian tubules defense mechanism.</title>
        <authorList>
            <person name="Chen T."/>
        </authorList>
    </citation>
    <scope>NUCLEOTIDE SEQUENCE</scope>
    <source>
        <strain evidence="10">Nanhai2018</strain>
        <tissue evidence="10">Muscle</tissue>
    </source>
</reference>
<keyword evidence="8" id="KW-1133">Transmembrane helix</keyword>
<sequence length="528" mass="58365">MWKGRNGVKVPIISRSGDGSLSHEFQLREEDRNRPYTCTPSDTYPDVNNCTVIPLLHHTIDITPRQATTELGGRARFSCETRGSPPFNQFKWIIGFGRKNVLKLTENSGRYIVSTNGVSGRLTITNVINSDNNTAVRCQATNSLGEKLNAQASVFISPGPRTSVADVPPITTPSNRDNAVDKPKVTSSSTPSVEDNLGDFVTSGQGFGNGNNADEQGSSVISTGKTSKERPNTSTAGTIIGILLAILILLVLVAIILLYVRRAQGKPAPKMLKRLSVNRPLLLKRFSVNKPRFLKRVSLSKGVESTQNTIEVVHRRISTLKNSSVDADKRSSLRETEIEVVVNPPPPEWQFRKVEDIEKIKRHRLISKHAPSGDYSHKEIDLLHSLVTGSVKMKTLDMVEARDAFRDESDDDADSQFESDFEEDEFDEPMSDSGNQAIDPSPKAPPRRKRNRKAHRSTHPGDNVTVTMEAESLTSNCFQLRDGKPDNSVKDKCIKEPVYDSVPVENVPEPEGAPTYAVVDRKSKDEKS</sequence>
<dbReference type="SUPFAM" id="SSF48726">
    <property type="entry name" value="Immunoglobulin"/>
    <property type="match status" value="1"/>
</dbReference>
<dbReference type="GO" id="GO:0005912">
    <property type="term" value="C:adherens junction"/>
    <property type="evidence" value="ECO:0007669"/>
    <property type="project" value="TreeGrafter"/>
</dbReference>
<feature type="compositionally biased region" description="Polar residues" evidence="7">
    <location>
        <begin position="210"/>
        <end position="225"/>
    </location>
</feature>
<dbReference type="InterPro" id="IPR036179">
    <property type="entry name" value="Ig-like_dom_sf"/>
</dbReference>
<evidence type="ECO:0000256" key="1">
    <source>
        <dbReference type="ARBA" id="ARBA00004370"/>
    </source>
</evidence>
<accession>A0A9Q0YQ10</accession>
<feature type="region of interest" description="Disordered" evidence="7">
    <location>
        <begin position="406"/>
        <end position="466"/>
    </location>
</feature>
<feature type="compositionally biased region" description="Acidic residues" evidence="7">
    <location>
        <begin position="408"/>
        <end position="430"/>
    </location>
</feature>
<dbReference type="InterPro" id="IPR007110">
    <property type="entry name" value="Ig-like_dom"/>
</dbReference>
<keyword evidence="5" id="KW-1015">Disulfide bond</keyword>
<dbReference type="GO" id="GO:0007156">
    <property type="term" value="P:homophilic cell adhesion via plasma membrane adhesion molecules"/>
    <property type="evidence" value="ECO:0007669"/>
    <property type="project" value="TreeGrafter"/>
</dbReference>
<evidence type="ECO:0000256" key="7">
    <source>
        <dbReference type="SAM" id="MobiDB-lite"/>
    </source>
</evidence>
<gene>
    <name evidence="10" type="ORF">HOLleu_31256</name>
</gene>
<feature type="transmembrane region" description="Helical" evidence="8">
    <location>
        <begin position="236"/>
        <end position="260"/>
    </location>
</feature>
<dbReference type="PANTHER" id="PTHR23277">
    <property type="entry name" value="NECTIN-RELATED"/>
    <property type="match status" value="1"/>
</dbReference>
<evidence type="ECO:0000256" key="5">
    <source>
        <dbReference type="ARBA" id="ARBA00023157"/>
    </source>
</evidence>
<evidence type="ECO:0000256" key="3">
    <source>
        <dbReference type="ARBA" id="ARBA00022737"/>
    </source>
</evidence>
<organism evidence="10 11">
    <name type="scientific">Holothuria leucospilota</name>
    <name type="common">Black long sea cucumber</name>
    <name type="synonym">Mertensiothuria leucospilota</name>
    <dbReference type="NCBI Taxonomy" id="206669"/>
    <lineage>
        <taxon>Eukaryota</taxon>
        <taxon>Metazoa</taxon>
        <taxon>Echinodermata</taxon>
        <taxon>Eleutherozoa</taxon>
        <taxon>Echinozoa</taxon>
        <taxon>Holothuroidea</taxon>
        <taxon>Aspidochirotacea</taxon>
        <taxon>Aspidochirotida</taxon>
        <taxon>Holothuriidae</taxon>
        <taxon>Holothuria</taxon>
    </lineage>
</organism>
<keyword evidence="2" id="KW-0732">Signal</keyword>
<feature type="region of interest" description="Disordered" evidence="7">
    <location>
        <begin position="503"/>
        <end position="528"/>
    </location>
</feature>
<keyword evidence="11" id="KW-1185">Reference proteome</keyword>
<proteinExistence type="predicted"/>
<keyword evidence="3" id="KW-0677">Repeat</keyword>
<evidence type="ECO:0000256" key="4">
    <source>
        <dbReference type="ARBA" id="ARBA00023136"/>
    </source>
</evidence>
<dbReference type="EMBL" id="JAIZAY010000016">
    <property type="protein sequence ID" value="KAJ8026440.1"/>
    <property type="molecule type" value="Genomic_DNA"/>
</dbReference>
<name>A0A9Q0YQ10_HOLLE</name>
<dbReference type="AlphaFoldDB" id="A0A9Q0YQ10"/>
<dbReference type="InterPro" id="IPR051427">
    <property type="entry name" value="Nectin/Nectin-like"/>
</dbReference>
<feature type="domain" description="Ig-like" evidence="9">
    <location>
        <begin position="54"/>
        <end position="157"/>
    </location>
</feature>
<keyword evidence="8" id="KW-0812">Transmembrane</keyword>
<dbReference type="Gene3D" id="2.60.40.10">
    <property type="entry name" value="Immunoglobulins"/>
    <property type="match status" value="1"/>
</dbReference>
<dbReference type="Pfam" id="PF07679">
    <property type="entry name" value="I-set"/>
    <property type="match status" value="1"/>
</dbReference>
<comment type="caution">
    <text evidence="10">The sequence shown here is derived from an EMBL/GenBank/DDBJ whole genome shotgun (WGS) entry which is preliminary data.</text>
</comment>
<dbReference type="Proteomes" id="UP001152320">
    <property type="component" value="Chromosome 16"/>
</dbReference>
<evidence type="ECO:0000256" key="6">
    <source>
        <dbReference type="ARBA" id="ARBA00023180"/>
    </source>
</evidence>
<dbReference type="GO" id="GO:0016020">
    <property type="term" value="C:membrane"/>
    <property type="evidence" value="ECO:0007669"/>
    <property type="project" value="UniProtKB-SubCell"/>
</dbReference>
<feature type="region of interest" description="Disordered" evidence="7">
    <location>
        <begin position="160"/>
        <end position="232"/>
    </location>
</feature>
<feature type="compositionally biased region" description="Basic residues" evidence="7">
    <location>
        <begin position="445"/>
        <end position="458"/>
    </location>
</feature>
<evidence type="ECO:0000313" key="10">
    <source>
        <dbReference type="EMBL" id="KAJ8026440.1"/>
    </source>
</evidence>
<dbReference type="InterPro" id="IPR013098">
    <property type="entry name" value="Ig_I-set"/>
</dbReference>
<evidence type="ECO:0000256" key="8">
    <source>
        <dbReference type="SAM" id="Phobius"/>
    </source>
</evidence>
<evidence type="ECO:0000256" key="2">
    <source>
        <dbReference type="ARBA" id="ARBA00022729"/>
    </source>
</evidence>
<evidence type="ECO:0000313" key="11">
    <source>
        <dbReference type="Proteomes" id="UP001152320"/>
    </source>
</evidence>
<dbReference type="GO" id="GO:0007157">
    <property type="term" value="P:heterophilic cell-cell adhesion via plasma membrane cell adhesion molecules"/>
    <property type="evidence" value="ECO:0007669"/>
    <property type="project" value="TreeGrafter"/>
</dbReference>
<evidence type="ECO:0000259" key="9">
    <source>
        <dbReference type="PROSITE" id="PS50835"/>
    </source>
</evidence>
<feature type="compositionally biased region" description="Basic and acidic residues" evidence="7">
    <location>
        <begin position="519"/>
        <end position="528"/>
    </location>
</feature>
<dbReference type="InterPro" id="IPR013783">
    <property type="entry name" value="Ig-like_fold"/>
</dbReference>
<dbReference type="PROSITE" id="PS50835">
    <property type="entry name" value="IG_LIKE"/>
    <property type="match status" value="1"/>
</dbReference>
<keyword evidence="4 8" id="KW-0472">Membrane</keyword>
<keyword evidence="6" id="KW-0325">Glycoprotein</keyword>
<dbReference type="PANTHER" id="PTHR23277:SF108">
    <property type="entry name" value="FASCICLIN-3"/>
    <property type="match status" value="1"/>
</dbReference>